<evidence type="ECO:0000313" key="3">
    <source>
        <dbReference type="Proteomes" id="UP000588068"/>
    </source>
</evidence>
<evidence type="ECO:0000313" key="2">
    <source>
        <dbReference type="EMBL" id="MBB6092970.1"/>
    </source>
</evidence>
<keyword evidence="3" id="KW-1185">Reference proteome</keyword>
<name>A0A841HL01_9GAMM</name>
<evidence type="ECO:0000259" key="1">
    <source>
        <dbReference type="PROSITE" id="PS51746"/>
    </source>
</evidence>
<dbReference type="Pfam" id="PF13672">
    <property type="entry name" value="PP2C_2"/>
    <property type="match status" value="1"/>
</dbReference>
<dbReference type="PROSITE" id="PS51746">
    <property type="entry name" value="PPM_2"/>
    <property type="match status" value="1"/>
</dbReference>
<dbReference type="SMART" id="SM00332">
    <property type="entry name" value="PP2Cc"/>
    <property type="match status" value="1"/>
</dbReference>
<comment type="caution">
    <text evidence="2">The sequence shown here is derived from an EMBL/GenBank/DDBJ whole genome shotgun (WGS) entry which is preliminary data.</text>
</comment>
<dbReference type="Gene3D" id="3.60.40.10">
    <property type="entry name" value="PPM-type phosphatase domain"/>
    <property type="match status" value="1"/>
</dbReference>
<protein>
    <submittedName>
        <fullName evidence="2">Serine/threonine protein phosphatase PrpC</fullName>
    </submittedName>
</protein>
<dbReference type="EMBL" id="JACHHZ010000002">
    <property type="protein sequence ID" value="MBB6092970.1"/>
    <property type="molecule type" value="Genomic_DNA"/>
</dbReference>
<gene>
    <name evidence="2" type="ORF">HNQ60_001848</name>
</gene>
<reference evidence="2 3" key="1">
    <citation type="submission" date="2020-08" db="EMBL/GenBank/DDBJ databases">
        <title>Genomic Encyclopedia of Type Strains, Phase IV (KMG-IV): sequencing the most valuable type-strain genomes for metagenomic binning, comparative biology and taxonomic classification.</title>
        <authorList>
            <person name="Goeker M."/>
        </authorList>
    </citation>
    <scope>NUCLEOTIDE SEQUENCE [LARGE SCALE GENOMIC DNA]</scope>
    <source>
        <strain evidence="2 3">DSM 26723</strain>
    </source>
</reference>
<feature type="domain" description="PPM-type phosphatase" evidence="1">
    <location>
        <begin position="17"/>
        <end position="245"/>
    </location>
</feature>
<organism evidence="2 3">
    <name type="scientific">Povalibacter uvarum</name>
    <dbReference type="NCBI Taxonomy" id="732238"/>
    <lineage>
        <taxon>Bacteria</taxon>
        <taxon>Pseudomonadati</taxon>
        <taxon>Pseudomonadota</taxon>
        <taxon>Gammaproteobacteria</taxon>
        <taxon>Steroidobacterales</taxon>
        <taxon>Steroidobacteraceae</taxon>
        <taxon>Povalibacter</taxon>
    </lineage>
</organism>
<dbReference type="InterPro" id="IPR015655">
    <property type="entry name" value="PP2C"/>
</dbReference>
<sequence length="246" mass="26710">MLEDTLVEEDIHPEYVSAAITHAGRVRNSNQDAFVDRPAVNLWAVADGMGGHMEGDVASRKVCEALANFKFGDTMDATVTDIQRRMSHVNSVLYAAAVRPINPVQSGSTVVAFVAKRTSCAILWAGDSRAYRLRHGTLAQLTVDHTWAAQIAARFADIETDLDEDHSIMRAVGGEDILVLDVRRERVRLGDRYLLCSDGLTRELSSEQIARLLGQGTVHEAAQAMLDATLAAGARDNVTIVVIEAG</sequence>
<dbReference type="InterPro" id="IPR036457">
    <property type="entry name" value="PPM-type-like_dom_sf"/>
</dbReference>
<dbReference type="RefSeq" id="WP_184330895.1">
    <property type="nucleotide sequence ID" value="NZ_JACHHZ010000002.1"/>
</dbReference>
<dbReference type="PANTHER" id="PTHR47992">
    <property type="entry name" value="PROTEIN PHOSPHATASE"/>
    <property type="match status" value="1"/>
</dbReference>
<dbReference type="CDD" id="cd00143">
    <property type="entry name" value="PP2Cc"/>
    <property type="match status" value="1"/>
</dbReference>
<dbReference type="InterPro" id="IPR001932">
    <property type="entry name" value="PPM-type_phosphatase-like_dom"/>
</dbReference>
<accession>A0A841HL01</accession>
<dbReference type="Proteomes" id="UP000588068">
    <property type="component" value="Unassembled WGS sequence"/>
</dbReference>
<dbReference type="SMART" id="SM00331">
    <property type="entry name" value="PP2C_SIG"/>
    <property type="match status" value="1"/>
</dbReference>
<dbReference type="AlphaFoldDB" id="A0A841HL01"/>
<dbReference type="GO" id="GO:0004722">
    <property type="term" value="F:protein serine/threonine phosphatase activity"/>
    <property type="evidence" value="ECO:0007669"/>
    <property type="project" value="InterPro"/>
</dbReference>
<dbReference type="SUPFAM" id="SSF81606">
    <property type="entry name" value="PP2C-like"/>
    <property type="match status" value="1"/>
</dbReference>
<proteinExistence type="predicted"/>